<reference evidence="2 3" key="1">
    <citation type="journal article" date="2017" name="Genome Announc.">
        <title>Genome sequence of the saprophytic ascomycete Epicoccum nigrum ICMP 19927 strain isolated from New Zealand.</title>
        <authorList>
            <person name="Fokin M."/>
            <person name="Fleetwood D."/>
            <person name="Weir B.S."/>
            <person name="Villas-Boas S.G."/>
        </authorList>
    </citation>
    <scope>NUCLEOTIDE SEQUENCE [LARGE SCALE GENOMIC DNA]</scope>
    <source>
        <strain evidence="2 3">ICMP 19927</strain>
    </source>
</reference>
<organism evidence="2 3">
    <name type="scientific">Epicoccum nigrum</name>
    <name type="common">Soil fungus</name>
    <name type="synonym">Epicoccum purpurascens</name>
    <dbReference type="NCBI Taxonomy" id="105696"/>
    <lineage>
        <taxon>Eukaryota</taxon>
        <taxon>Fungi</taxon>
        <taxon>Dikarya</taxon>
        <taxon>Ascomycota</taxon>
        <taxon>Pezizomycotina</taxon>
        <taxon>Dothideomycetes</taxon>
        <taxon>Pleosporomycetidae</taxon>
        <taxon>Pleosporales</taxon>
        <taxon>Pleosporineae</taxon>
        <taxon>Didymellaceae</taxon>
        <taxon>Epicoccum</taxon>
    </lineage>
</organism>
<sequence>MAIVHLNWTSLDLEKRKSSKFALTPIFQSSSKPPAANNNPTKPFHTRLQSTIQYISYLTIITVSYFFLPLHFPSIHSIAPTNPFFAFILRDPFSQSISAIDFILSAGTRESNVD</sequence>
<keyword evidence="1" id="KW-1133">Transmembrane helix</keyword>
<dbReference type="InParanoid" id="A0A1Y2M1U2"/>
<protein>
    <submittedName>
        <fullName evidence="2">Uncharacterized protein</fullName>
    </submittedName>
</protein>
<dbReference type="AlphaFoldDB" id="A0A1Y2M1U2"/>
<keyword evidence="3" id="KW-1185">Reference proteome</keyword>
<name>A0A1Y2M1U2_EPING</name>
<feature type="transmembrane region" description="Helical" evidence="1">
    <location>
        <begin position="54"/>
        <end position="72"/>
    </location>
</feature>
<dbReference type="EMBL" id="KZ107842">
    <property type="protein sequence ID" value="OSS49991.1"/>
    <property type="molecule type" value="Genomic_DNA"/>
</dbReference>
<keyword evidence="1" id="KW-0472">Membrane</keyword>
<keyword evidence="1" id="KW-0812">Transmembrane</keyword>
<accession>A0A1Y2M1U2</accession>
<proteinExistence type="predicted"/>
<evidence type="ECO:0000256" key="1">
    <source>
        <dbReference type="SAM" id="Phobius"/>
    </source>
</evidence>
<evidence type="ECO:0000313" key="3">
    <source>
        <dbReference type="Proteomes" id="UP000193240"/>
    </source>
</evidence>
<gene>
    <name evidence="2" type="ORF">B5807_05228</name>
</gene>
<dbReference type="Proteomes" id="UP000193240">
    <property type="component" value="Unassembled WGS sequence"/>
</dbReference>
<evidence type="ECO:0000313" key="2">
    <source>
        <dbReference type="EMBL" id="OSS49991.1"/>
    </source>
</evidence>